<dbReference type="Pfam" id="PF06296">
    <property type="entry name" value="RelE"/>
    <property type="match status" value="1"/>
</dbReference>
<dbReference type="InterPro" id="IPR009387">
    <property type="entry name" value="HigB-2"/>
</dbReference>
<dbReference type="PIRSF" id="PIRSF018634">
    <property type="entry name" value="UCP018634"/>
    <property type="match status" value="1"/>
</dbReference>
<name>A0ABS6RVZ6_9BACT</name>
<reference evidence="1 2" key="1">
    <citation type="journal article" date="2020" name="J Geophys Res Biogeosci">
        <title>Magnetotaxis as an Adaptation to Enable Bacterial Shuttling of Microbial Sulfur and Sulfur Cycling Across Aquatic Oxic#Anoxic Interfaces.</title>
        <authorList>
            <person name="Li J."/>
            <person name="Liu P."/>
            <person name="Wang J."/>
            <person name="Roberts A.P."/>
            <person name="Pan Y."/>
        </authorList>
    </citation>
    <scope>NUCLEOTIDE SEQUENCE [LARGE SCALE GENOMIC DNA]</scope>
    <source>
        <strain evidence="1 2">MYR-1_YQ</strain>
    </source>
</reference>
<keyword evidence="2" id="KW-1185">Reference proteome</keyword>
<evidence type="ECO:0000313" key="2">
    <source>
        <dbReference type="Proteomes" id="UP001196980"/>
    </source>
</evidence>
<comment type="caution">
    <text evidence="1">The sequence shown here is derived from an EMBL/GenBank/DDBJ whole genome shotgun (WGS) entry which is preliminary data.</text>
</comment>
<organism evidence="1 2">
    <name type="scientific">Candidatus Magnetobacterium casense</name>
    <dbReference type="NCBI Taxonomy" id="1455061"/>
    <lineage>
        <taxon>Bacteria</taxon>
        <taxon>Pseudomonadati</taxon>
        <taxon>Nitrospirota</taxon>
        <taxon>Thermodesulfovibrionia</taxon>
        <taxon>Thermodesulfovibrionales</taxon>
        <taxon>Candidatus Magnetobacteriaceae</taxon>
        <taxon>Candidatus Magnetobacterium</taxon>
    </lineage>
</organism>
<sequence>MRVFKSKWFNRWARQEDISDAVLYHTAEEIVAGNVEVKLGGSLFKKRLPRTGGGKRSGYRVIVGYKKPNNKRIIFLYAFSKNHKGNISDREEAALNLVVEGFVSAVDDQISELLATNSVWEVQLL</sequence>
<protein>
    <submittedName>
        <fullName evidence="1">Type II toxin-antitoxin system RelE/ParE family toxin</fullName>
    </submittedName>
</protein>
<gene>
    <name evidence="1" type="ORF">HWQ67_04300</name>
</gene>
<evidence type="ECO:0000313" key="1">
    <source>
        <dbReference type="EMBL" id="MBV6340798.1"/>
    </source>
</evidence>
<dbReference type="Proteomes" id="UP001196980">
    <property type="component" value="Unassembled WGS sequence"/>
</dbReference>
<dbReference type="RefSeq" id="WP_218251414.1">
    <property type="nucleotide sequence ID" value="NZ_JABXWD010000047.1"/>
</dbReference>
<accession>A0ABS6RVZ6</accession>
<proteinExistence type="predicted"/>
<dbReference type="EMBL" id="JABXWD010000047">
    <property type="protein sequence ID" value="MBV6340798.1"/>
    <property type="molecule type" value="Genomic_DNA"/>
</dbReference>